<dbReference type="AlphaFoldDB" id="B8KS94"/>
<dbReference type="PIRSF" id="PIRSF000303">
    <property type="entry name" value="Glutathion_perox"/>
    <property type="match status" value="1"/>
</dbReference>
<keyword evidence="2 5" id="KW-0575">Peroxidase</keyword>
<protein>
    <recommendedName>
        <fullName evidence="5">Glutathione peroxidase</fullName>
    </recommendedName>
</protein>
<name>B8KS94_9GAMM</name>
<dbReference type="HOGENOM" id="CLU_029507_1_3_6"/>
<dbReference type="eggNOG" id="COG0386">
    <property type="taxonomic scope" value="Bacteria"/>
</dbReference>
<evidence type="ECO:0000256" key="6">
    <source>
        <dbReference type="SAM" id="SignalP"/>
    </source>
</evidence>
<evidence type="ECO:0000256" key="1">
    <source>
        <dbReference type="ARBA" id="ARBA00006926"/>
    </source>
</evidence>
<feature type="signal peptide" evidence="6">
    <location>
        <begin position="1"/>
        <end position="22"/>
    </location>
</feature>
<evidence type="ECO:0000256" key="2">
    <source>
        <dbReference type="ARBA" id="ARBA00022559"/>
    </source>
</evidence>
<dbReference type="GO" id="GO:0004601">
    <property type="term" value="F:peroxidase activity"/>
    <property type="evidence" value="ECO:0007669"/>
    <property type="project" value="UniProtKB-KW"/>
</dbReference>
<dbReference type="Pfam" id="PF00255">
    <property type="entry name" value="GSHPx"/>
    <property type="match status" value="1"/>
</dbReference>
<organism evidence="8 9">
    <name type="scientific">Luminiphilus syltensis NOR5-1B</name>
    <dbReference type="NCBI Taxonomy" id="565045"/>
    <lineage>
        <taxon>Bacteria</taxon>
        <taxon>Pseudomonadati</taxon>
        <taxon>Pseudomonadota</taxon>
        <taxon>Gammaproteobacteria</taxon>
        <taxon>Cellvibrionales</taxon>
        <taxon>Halieaceae</taxon>
        <taxon>Luminiphilus</taxon>
    </lineage>
</organism>
<evidence type="ECO:0000256" key="5">
    <source>
        <dbReference type="RuleBase" id="RU000499"/>
    </source>
</evidence>
<gene>
    <name evidence="8" type="ORF">NOR51B_283</name>
</gene>
<dbReference type="Proteomes" id="UP000004699">
    <property type="component" value="Unassembled WGS sequence"/>
</dbReference>
<feature type="domain" description="Thioredoxin" evidence="7">
    <location>
        <begin position="10"/>
        <end position="178"/>
    </location>
</feature>
<dbReference type="InterPro" id="IPR013766">
    <property type="entry name" value="Thioredoxin_domain"/>
</dbReference>
<dbReference type="OrthoDB" id="9785502at2"/>
<feature type="chain" id="PRO_5002873425" description="Glutathione peroxidase" evidence="6">
    <location>
        <begin position="23"/>
        <end position="178"/>
    </location>
</feature>
<dbReference type="PROSITE" id="PS00460">
    <property type="entry name" value="GLUTATHIONE_PEROXID_1"/>
    <property type="match status" value="1"/>
</dbReference>
<dbReference type="CDD" id="cd00340">
    <property type="entry name" value="GSH_Peroxidase"/>
    <property type="match status" value="1"/>
</dbReference>
<evidence type="ECO:0000256" key="3">
    <source>
        <dbReference type="ARBA" id="ARBA00023002"/>
    </source>
</evidence>
<proteinExistence type="inferred from homology"/>
<dbReference type="InterPro" id="IPR000889">
    <property type="entry name" value="Glutathione_peroxidase"/>
</dbReference>
<dbReference type="PANTHER" id="PTHR11592">
    <property type="entry name" value="GLUTATHIONE PEROXIDASE"/>
    <property type="match status" value="1"/>
</dbReference>
<dbReference type="InterPro" id="IPR029759">
    <property type="entry name" value="GPX_AS"/>
</dbReference>
<dbReference type="RefSeq" id="WP_009019094.1">
    <property type="nucleotide sequence ID" value="NZ_DS999411.1"/>
</dbReference>
<keyword evidence="9" id="KW-1185">Reference proteome</keyword>
<sequence length="178" mass="19424">MNNPLKITALSLLCLLPGVSLACPDYLDTTMRKLASKDAINFCEAYGGKPMLIVNTASNCGYTPQFEGLEQLHRDYKDQGLVVVGFSSDDFFQEENDEADAAEVCFEKYDVSFPVMATSAVRGSDANPVFRALGEASGYPSWNFNKYLVDAEGNVIEHFGSNVGPESSKLRTAVDKVL</sequence>
<dbReference type="PROSITE" id="PS51257">
    <property type="entry name" value="PROKAR_LIPOPROTEIN"/>
    <property type="match status" value="1"/>
</dbReference>
<reference evidence="9" key="1">
    <citation type="journal article" date="2013" name="BMC Microbiol.">
        <title>Taxonomy and evolution of bacteriochlorophyll a-containing members of the OM60/NOR5 clade of marine gammaproteobacteria: description of Luminiphilus syltensis gen. nov., sp. nov., reclassification of Haliea rubra as Pseudohaliea rubra gen. nov., comb. nov., and emendation of Chromatocurvus halotolerans.</title>
        <authorList>
            <person name="Spring S."/>
            <person name="Riedel T."/>
            <person name="Sproer C."/>
            <person name="Yan S."/>
            <person name="Harder J."/>
            <person name="Fuchs B.M."/>
        </authorList>
    </citation>
    <scope>NUCLEOTIDE SEQUENCE [LARGE SCALE GENOMIC DNA]</scope>
    <source>
        <strain evidence="9">NOR51-B</strain>
    </source>
</reference>
<dbReference type="InterPro" id="IPR036249">
    <property type="entry name" value="Thioredoxin-like_sf"/>
</dbReference>
<dbReference type="Gene3D" id="3.40.30.10">
    <property type="entry name" value="Glutaredoxin"/>
    <property type="match status" value="1"/>
</dbReference>
<feature type="active site" evidence="4">
    <location>
        <position position="60"/>
    </location>
</feature>
<comment type="similarity">
    <text evidence="1 5">Belongs to the glutathione peroxidase family.</text>
</comment>
<dbReference type="SUPFAM" id="SSF52833">
    <property type="entry name" value="Thioredoxin-like"/>
    <property type="match status" value="1"/>
</dbReference>
<dbReference type="STRING" id="565045.NOR51B_283"/>
<dbReference type="PANTHER" id="PTHR11592:SF44">
    <property type="entry name" value="GLUTATHIONE PEROXIDASE"/>
    <property type="match status" value="1"/>
</dbReference>
<dbReference type="PROSITE" id="PS51352">
    <property type="entry name" value="THIOREDOXIN_2"/>
    <property type="match status" value="1"/>
</dbReference>
<dbReference type="EMBL" id="DS999411">
    <property type="protein sequence ID" value="EED34346.1"/>
    <property type="molecule type" value="Genomic_DNA"/>
</dbReference>
<accession>B8KS94</accession>
<keyword evidence="6" id="KW-0732">Signal</keyword>
<keyword evidence="3 5" id="KW-0560">Oxidoreductase</keyword>
<evidence type="ECO:0000313" key="8">
    <source>
        <dbReference type="EMBL" id="EED34346.1"/>
    </source>
</evidence>
<dbReference type="GO" id="GO:0034599">
    <property type="term" value="P:cellular response to oxidative stress"/>
    <property type="evidence" value="ECO:0007669"/>
    <property type="project" value="TreeGrafter"/>
</dbReference>
<evidence type="ECO:0000313" key="9">
    <source>
        <dbReference type="Proteomes" id="UP000004699"/>
    </source>
</evidence>
<evidence type="ECO:0000259" key="7">
    <source>
        <dbReference type="PROSITE" id="PS51352"/>
    </source>
</evidence>
<dbReference type="PRINTS" id="PR01011">
    <property type="entry name" value="GLUTPROXDASE"/>
</dbReference>
<evidence type="ECO:0000256" key="4">
    <source>
        <dbReference type="PIRSR" id="PIRSR000303-1"/>
    </source>
</evidence>
<dbReference type="PROSITE" id="PS51355">
    <property type="entry name" value="GLUTATHIONE_PEROXID_3"/>
    <property type="match status" value="1"/>
</dbReference>